<sequence length="146" mass="16847">MTQAIQTLRIKKHFAEKILGVLLMLLLLAQVWFGMPAETHLIFAWALMATLCWHMLFNRQYLILDQGRNRLSHINSSLYPVRRQDIKLSSISAFTVSRSRMQRGRYTLYVVLKADAQLDITSGSLRQVEEIAQQLSKMTGLPLEQD</sequence>
<feature type="transmembrane region" description="Helical" evidence="1">
    <location>
        <begin position="41"/>
        <end position="58"/>
    </location>
</feature>
<keyword evidence="1" id="KW-1133">Transmembrane helix</keyword>
<dbReference type="RefSeq" id="WP_249248580.1">
    <property type="nucleotide sequence ID" value="NZ_JAKIKT010000002.1"/>
</dbReference>
<evidence type="ECO:0008006" key="4">
    <source>
        <dbReference type="Google" id="ProtNLM"/>
    </source>
</evidence>
<dbReference type="EMBL" id="JAKIKT010000002">
    <property type="protein sequence ID" value="MCL2913873.1"/>
    <property type="molecule type" value="Genomic_DNA"/>
</dbReference>
<evidence type="ECO:0000313" key="2">
    <source>
        <dbReference type="EMBL" id="MCL2913873.1"/>
    </source>
</evidence>
<dbReference type="Proteomes" id="UP001202831">
    <property type="component" value="Unassembled WGS sequence"/>
</dbReference>
<keyword evidence="1" id="KW-0812">Transmembrane</keyword>
<accession>A0ABT0N606</accession>
<keyword evidence="3" id="KW-1185">Reference proteome</keyword>
<evidence type="ECO:0000313" key="3">
    <source>
        <dbReference type="Proteomes" id="UP001202831"/>
    </source>
</evidence>
<gene>
    <name evidence="2" type="ORF">L2725_08710</name>
</gene>
<keyword evidence="1" id="KW-0472">Membrane</keyword>
<organism evidence="2 3">
    <name type="scientific">Shewanella corallii</name>
    <dbReference type="NCBI Taxonomy" id="560080"/>
    <lineage>
        <taxon>Bacteria</taxon>
        <taxon>Pseudomonadati</taxon>
        <taxon>Pseudomonadota</taxon>
        <taxon>Gammaproteobacteria</taxon>
        <taxon>Alteromonadales</taxon>
        <taxon>Shewanellaceae</taxon>
        <taxon>Shewanella</taxon>
    </lineage>
</organism>
<proteinExistence type="predicted"/>
<feature type="transmembrane region" description="Helical" evidence="1">
    <location>
        <begin position="18"/>
        <end position="35"/>
    </location>
</feature>
<evidence type="ECO:0000256" key="1">
    <source>
        <dbReference type="SAM" id="Phobius"/>
    </source>
</evidence>
<name>A0ABT0N606_9GAMM</name>
<reference evidence="2 3" key="1">
    <citation type="submission" date="2022-01" db="EMBL/GenBank/DDBJ databases">
        <title>Whole genome-based taxonomy of the Shewanellaceae.</title>
        <authorList>
            <person name="Martin-Rodriguez A.J."/>
        </authorList>
    </citation>
    <scope>NUCLEOTIDE SEQUENCE [LARGE SCALE GENOMIC DNA]</scope>
    <source>
        <strain evidence="2 3">DSM 21332</strain>
    </source>
</reference>
<protein>
    <recommendedName>
        <fullName evidence="4">DUF304 domain-containing protein</fullName>
    </recommendedName>
</protein>
<comment type="caution">
    <text evidence="2">The sequence shown here is derived from an EMBL/GenBank/DDBJ whole genome shotgun (WGS) entry which is preliminary data.</text>
</comment>